<reference evidence="2" key="2">
    <citation type="journal article" date="2018" name="Mol. Plant Microbe Interact.">
        <title>Genome sequence resources for the wheat stripe rust pathogen (Puccinia striiformis f. sp. tritici) and the barley stripe rust pathogen (Puccinia striiformis f. sp. hordei).</title>
        <authorList>
            <person name="Xia C."/>
            <person name="Wang M."/>
            <person name="Yin C."/>
            <person name="Cornejo O.E."/>
            <person name="Hulbert S.H."/>
            <person name="Chen X."/>
        </authorList>
    </citation>
    <scope>NUCLEOTIDE SEQUENCE [LARGE SCALE GENOMIC DNA]</scope>
    <source>
        <strain evidence="2">93-210</strain>
    </source>
</reference>
<evidence type="ECO:0000313" key="1">
    <source>
        <dbReference type="EMBL" id="KAI7944143.1"/>
    </source>
</evidence>
<proteinExistence type="predicted"/>
<dbReference type="EMBL" id="CM045875">
    <property type="protein sequence ID" value="KAI7944143.1"/>
    <property type="molecule type" value="Genomic_DNA"/>
</dbReference>
<evidence type="ECO:0000313" key="2">
    <source>
        <dbReference type="Proteomes" id="UP001060170"/>
    </source>
</evidence>
<name>A0ACC0E2X1_9BASI</name>
<comment type="caution">
    <text evidence="1">The sequence shown here is derived from an EMBL/GenBank/DDBJ whole genome shotgun (WGS) entry which is preliminary data.</text>
</comment>
<accession>A0ACC0E2X1</accession>
<feature type="non-terminal residue" evidence="1">
    <location>
        <position position="1"/>
    </location>
</feature>
<keyword evidence="2" id="KW-1185">Reference proteome</keyword>
<organism evidence="1 2">
    <name type="scientific">Puccinia striiformis f. sp. tritici</name>
    <dbReference type="NCBI Taxonomy" id="168172"/>
    <lineage>
        <taxon>Eukaryota</taxon>
        <taxon>Fungi</taxon>
        <taxon>Dikarya</taxon>
        <taxon>Basidiomycota</taxon>
        <taxon>Pucciniomycotina</taxon>
        <taxon>Pucciniomycetes</taxon>
        <taxon>Pucciniales</taxon>
        <taxon>Pucciniaceae</taxon>
        <taxon>Puccinia</taxon>
    </lineage>
</organism>
<protein>
    <submittedName>
        <fullName evidence="1">Uncharacterized protein</fullName>
    </submittedName>
</protein>
<reference evidence="1 2" key="3">
    <citation type="journal article" date="2022" name="Microbiol. Spectr.">
        <title>Folding features and dynamics of 3D genome architecture in plant fungal pathogens.</title>
        <authorList>
            <person name="Xia C."/>
        </authorList>
    </citation>
    <scope>NUCLEOTIDE SEQUENCE [LARGE SCALE GENOMIC DNA]</scope>
    <source>
        <strain evidence="1 2">93-210</strain>
    </source>
</reference>
<dbReference type="Proteomes" id="UP001060170">
    <property type="component" value="Chromosome 11"/>
</dbReference>
<sequence>YENNIPSSPPPHLFNSFIGSSPATISIKLDKYLKMSNQSTSQLPSASNTVPDAPREGQAALPQASAARVGQQIGQAQALRILPPDDWARGVAAYLRRLADRPIPGRLVHDYSPNRNAFVARDENREDVARYRANNNELIRRSLPRLPPNQYTFGTLNAIEDALQTLDPERQAALRALCNGMDNTFLVLHEDPHRPAFPHEELLEIMRRDSPGIVDALQALTPSCRVAVSTFIDRLEGAILRMNISPTRVVDADPLAVDADTSLDQQVSEVSENEDLHTPAIETPLPPYSRHDPLFSCSLCCVPIFSNDTYVRLRCHMFLQFHKHCIRRVLLHHRRCPLCSPTCIYKITTLEWDQLVDQFEYYLSLGDHHDSSLPEDNMPRFSEASIDYLHLS</sequence>
<gene>
    <name evidence="1" type="ORF">MJO28_011671</name>
</gene>
<reference evidence="2" key="1">
    <citation type="journal article" date="2018" name="BMC Genomics">
        <title>Genomic insights into host adaptation between the wheat stripe rust pathogen (Puccinia striiformis f. sp. tritici) and the barley stripe rust pathogen (Puccinia striiformis f. sp. hordei).</title>
        <authorList>
            <person name="Xia C."/>
            <person name="Wang M."/>
            <person name="Yin C."/>
            <person name="Cornejo O.E."/>
            <person name="Hulbert S.H."/>
            <person name="Chen X."/>
        </authorList>
    </citation>
    <scope>NUCLEOTIDE SEQUENCE [LARGE SCALE GENOMIC DNA]</scope>
    <source>
        <strain evidence="2">93-210</strain>
    </source>
</reference>